<reference evidence="2 3" key="1">
    <citation type="submission" date="2024-04" db="EMBL/GenBank/DDBJ databases">
        <title>Complete genome sequence of Fusarium acuminatum.</title>
        <authorList>
            <person name="Lan B."/>
        </authorList>
    </citation>
    <scope>NUCLEOTIDE SEQUENCE [LARGE SCALE GENOMIC DNA]</scope>
    <source>
        <strain evidence="2">1A</strain>
    </source>
</reference>
<name>A0ABZ2X240_9HYPO</name>
<proteinExistence type="predicted"/>
<evidence type="ECO:0000313" key="2">
    <source>
        <dbReference type="EMBL" id="WZH47131.1"/>
    </source>
</evidence>
<protein>
    <recommendedName>
        <fullName evidence="1">CHAT domain-containing protein</fullName>
    </recommendedName>
</protein>
<gene>
    <name evidence="2" type="ORF">QYS62_008273</name>
</gene>
<evidence type="ECO:0000313" key="3">
    <source>
        <dbReference type="Proteomes" id="UP001489902"/>
    </source>
</evidence>
<dbReference type="Pfam" id="PF12770">
    <property type="entry name" value="CHAT"/>
    <property type="match status" value="1"/>
</dbReference>
<accession>A0ABZ2X240</accession>
<organism evidence="2 3">
    <name type="scientific">Fusarium acuminatum</name>
    <dbReference type="NCBI Taxonomy" id="5515"/>
    <lineage>
        <taxon>Eukaryota</taxon>
        <taxon>Fungi</taxon>
        <taxon>Dikarya</taxon>
        <taxon>Ascomycota</taxon>
        <taxon>Pezizomycotina</taxon>
        <taxon>Sordariomycetes</taxon>
        <taxon>Hypocreomycetidae</taxon>
        <taxon>Hypocreales</taxon>
        <taxon>Nectriaceae</taxon>
        <taxon>Fusarium</taxon>
        <taxon>Fusarium tricinctum species complex</taxon>
    </lineage>
</organism>
<keyword evidence="3" id="KW-1185">Reference proteome</keyword>
<dbReference type="InterPro" id="IPR024983">
    <property type="entry name" value="CHAT_dom"/>
</dbReference>
<dbReference type="Proteomes" id="UP001489902">
    <property type="component" value="Chromosome 5"/>
</dbReference>
<dbReference type="EMBL" id="CP151264">
    <property type="protein sequence ID" value="WZH47131.1"/>
    <property type="molecule type" value="Genomic_DNA"/>
</dbReference>
<evidence type="ECO:0000259" key="1">
    <source>
        <dbReference type="Pfam" id="PF12770"/>
    </source>
</evidence>
<sequence length="830" mass="92328">MSTVGVIDVDESAFLRQYAALVQAALQGDQNEAVTEGLKAILARTSRLELSCKCAMTLSTIYTDQRDLDAAVLWARTALDQAESIGNIDMAWVAAKCVTIAWRDRLVFTNNLGLGEFEDFHAFVTSWVEKAGEGRQVDDQIEMLGIISQVEGVKSQLIDCVEKKASAKQSLAWLAKATDLLELLPEGGGRLAALADIQFRSADAYCRADEFATAVSCMELAQSLFTQENMKRQATKAQTKKAQIYQLWIYEACIDIERVLPPAEVESILNTILQDLESVEKNLIESGMRFQLVKCRYQKALIWEHAHRLGMTEALQYALEELVVAEDMLNRIRSDMTLQKDEEILRHKASLVARGTNIHELGIRLSLAARQTSDAWEWVQRGKARAFLDLLSFEESVPTSFLDTAWVSKRARELLDEEAELMQECETAPLQNRFSIRQKLAACRDKMSDIEELVDVRLFRGMASLTKGRLKDMFSSREYVVCVDWVVVESVIFMFTIRPGGEPAVTKLALSVEEVLLWIQSNLKAEYLRQPRANEKLRELNPLASPLSTESRPGDLLVFCPAGLLSGLPLHALQIDNQLLIERNTVVYAPSLAVLHLCLFRRSEDAAYLKRSAVFGNPSCDRSKAEDSSKKLAQKLGVTPYIGKEATKESFLLATQNTDLALYHGHAAFNPSDPLQSALILNQGDNTEPSSRYLTAREILQVRLKVVLFVMIACESAKQEFKAGEEPTGLLPMLMLAGANSVIGTLWKCSDIAGGEFAEELFAALLHSTAAAGSASDRALFEIARAVQKAALAIRKNRPAPYFWAPFVLCGSWECWVTNHNVQAPGTFNK</sequence>
<feature type="domain" description="CHAT" evidence="1">
    <location>
        <begin position="543"/>
        <end position="812"/>
    </location>
</feature>